<dbReference type="NCBIfam" id="TIGR03308">
    <property type="entry name" value="phn_thr-fam"/>
    <property type="match status" value="1"/>
</dbReference>
<organism evidence="5 6">
    <name type="scientific">Modicisalibacter xianhensis</name>
    <dbReference type="NCBI Taxonomy" id="442341"/>
    <lineage>
        <taxon>Bacteria</taxon>
        <taxon>Pseudomonadati</taxon>
        <taxon>Pseudomonadota</taxon>
        <taxon>Gammaproteobacteria</taxon>
        <taxon>Oceanospirillales</taxon>
        <taxon>Halomonadaceae</taxon>
        <taxon>Modicisalibacter</taxon>
    </lineage>
</organism>
<keyword evidence="2" id="KW-0808">Transferase</keyword>
<evidence type="ECO:0000313" key="6">
    <source>
        <dbReference type="Proteomes" id="UP000294489"/>
    </source>
</evidence>
<dbReference type="GO" id="GO:0016746">
    <property type="term" value="F:acyltransferase activity"/>
    <property type="evidence" value="ECO:0007669"/>
    <property type="project" value="UniProtKB-KW"/>
</dbReference>
<evidence type="ECO:0000256" key="3">
    <source>
        <dbReference type="ARBA" id="ARBA00022737"/>
    </source>
</evidence>
<dbReference type="OrthoDB" id="9815592at2"/>
<reference evidence="5 6" key="1">
    <citation type="submission" date="2019-03" db="EMBL/GenBank/DDBJ databases">
        <title>Freshwater and sediment microbial communities from various areas in North America, analyzing microbe dynamics in response to fracking.</title>
        <authorList>
            <person name="Lamendella R."/>
        </authorList>
    </citation>
    <scope>NUCLEOTIDE SEQUENCE [LARGE SCALE GENOMIC DNA]</scope>
    <source>
        <strain evidence="5 6">6_TX</strain>
    </source>
</reference>
<evidence type="ECO:0000256" key="2">
    <source>
        <dbReference type="ARBA" id="ARBA00022679"/>
    </source>
</evidence>
<keyword evidence="4" id="KW-0012">Acyltransferase</keyword>
<evidence type="ECO:0008006" key="7">
    <source>
        <dbReference type="Google" id="ProtNLM"/>
    </source>
</evidence>
<dbReference type="PANTHER" id="PTHR43300">
    <property type="entry name" value="ACETYLTRANSFERASE"/>
    <property type="match status" value="1"/>
</dbReference>
<name>A0A4R8FHN4_9GAMM</name>
<keyword evidence="3" id="KW-0677">Repeat</keyword>
<dbReference type="InterPro" id="IPR011004">
    <property type="entry name" value="Trimer_LpxA-like_sf"/>
</dbReference>
<evidence type="ECO:0000256" key="4">
    <source>
        <dbReference type="ARBA" id="ARBA00023315"/>
    </source>
</evidence>
<comment type="similarity">
    <text evidence="1">Belongs to the transferase hexapeptide repeat family.</text>
</comment>
<protein>
    <recommendedName>
        <fullName evidence="7">Phosphonate metabolism protein (Transferase hexapeptide repeat family)</fullName>
    </recommendedName>
</protein>
<proteinExistence type="inferred from homology"/>
<sequence length="217" mass="23855">MTTQPASNALSPTPTVASTARLHASQLGAWTEIGDRCVLNHVEVGDYSYIERDGDLMYAHIGKFTSIAASVRINPSNHPWWRPTLHHFTYRPGKFGFGDAQQAVDNSIFAWRAEDRVTIGHDVWIGHGATVLPGVSVGNGAIIGAGSVVTKEVPPYTVVVGNPARVLRQRFADAGVAERLEALRWWDWSHDTLKRRLPLFQQNVAGFLSAAEQNTMN</sequence>
<dbReference type="Pfam" id="PF00132">
    <property type="entry name" value="Hexapep"/>
    <property type="match status" value="1"/>
</dbReference>
<dbReference type="RefSeq" id="WP_134020019.1">
    <property type="nucleotide sequence ID" value="NZ_SOEC01000020.1"/>
</dbReference>
<dbReference type="AlphaFoldDB" id="A0A4R8FHN4"/>
<dbReference type="SUPFAM" id="SSF51161">
    <property type="entry name" value="Trimeric LpxA-like enzymes"/>
    <property type="match status" value="1"/>
</dbReference>
<dbReference type="PROSITE" id="PS00101">
    <property type="entry name" value="HEXAPEP_TRANSFERASES"/>
    <property type="match status" value="1"/>
</dbReference>
<dbReference type="InterPro" id="IPR001451">
    <property type="entry name" value="Hexapep"/>
</dbReference>
<dbReference type="EMBL" id="SOEC01000020">
    <property type="protein sequence ID" value="TDX24782.1"/>
    <property type="molecule type" value="Genomic_DNA"/>
</dbReference>
<accession>A0A4R8FHN4</accession>
<gene>
    <name evidence="5" type="ORF">DFO67_12027</name>
</gene>
<evidence type="ECO:0000313" key="5">
    <source>
        <dbReference type="EMBL" id="TDX24782.1"/>
    </source>
</evidence>
<dbReference type="InterPro" id="IPR050179">
    <property type="entry name" value="Trans_hexapeptide_repeat"/>
</dbReference>
<evidence type="ECO:0000256" key="1">
    <source>
        <dbReference type="ARBA" id="ARBA00007274"/>
    </source>
</evidence>
<dbReference type="InterPro" id="IPR018357">
    <property type="entry name" value="Hexapep_transf_CS"/>
</dbReference>
<dbReference type="CDD" id="cd03349">
    <property type="entry name" value="LbH_XAT"/>
    <property type="match status" value="1"/>
</dbReference>
<comment type="caution">
    <text evidence="5">The sequence shown here is derived from an EMBL/GenBank/DDBJ whole genome shotgun (WGS) entry which is preliminary data.</text>
</comment>
<dbReference type="Proteomes" id="UP000294489">
    <property type="component" value="Unassembled WGS sequence"/>
</dbReference>
<dbReference type="Gene3D" id="2.160.10.10">
    <property type="entry name" value="Hexapeptide repeat proteins"/>
    <property type="match status" value="1"/>
</dbReference>
<dbReference type="PANTHER" id="PTHR43300:SF11">
    <property type="entry name" value="ACETYLTRANSFERASE RV3034C-RELATED"/>
    <property type="match status" value="1"/>
</dbReference>
<dbReference type="InterPro" id="IPR017694">
    <property type="entry name" value="Phosphonate_tfrase_rpt"/>
</dbReference>